<protein>
    <submittedName>
        <fullName evidence="1">Uncharacterized protein</fullName>
    </submittedName>
</protein>
<comment type="caution">
    <text evidence="1">The sequence shown here is derived from an EMBL/GenBank/DDBJ whole genome shotgun (WGS) entry which is preliminary data.</text>
</comment>
<reference evidence="1 2" key="1">
    <citation type="journal article" date="2016" name="DNA Res.">
        <title>The draft genome of MD-2 pineapple using hybrid error correction of long reads.</title>
        <authorList>
            <person name="Redwan R.M."/>
            <person name="Saidin A."/>
            <person name="Kumar S.V."/>
        </authorList>
    </citation>
    <scope>NUCLEOTIDE SEQUENCE [LARGE SCALE GENOMIC DNA]</scope>
    <source>
        <strain evidence="2">cv. MD2</strain>
        <tissue evidence="1">Leaf</tissue>
    </source>
</reference>
<gene>
    <name evidence="1" type="ORF">ACMD2_15625</name>
</gene>
<sequence length="189" mass="20815">MFNRYHLRLQWILKRWPEHGIPDALLKGIFIDGLREGFQEWVVTQKPETLAEAVGLAMSWERAEGVREARRRLNKATAEDGGNRKCGFCGETGHEEGACEVRRRMRELWLSSKYNGGGGGCGGGGGGGGGGSVVRREGEEGGVVERVESLRRSRSTKSTCQCWKHQCWKKVERSNSAFGEGVDGCQGDG</sequence>
<dbReference type="EMBL" id="LSRQ01000372">
    <property type="protein sequence ID" value="OAY83206.1"/>
    <property type="molecule type" value="Genomic_DNA"/>
</dbReference>
<evidence type="ECO:0000313" key="2">
    <source>
        <dbReference type="Proteomes" id="UP000092600"/>
    </source>
</evidence>
<accession>A0A199W1S5</accession>
<dbReference type="Proteomes" id="UP000092600">
    <property type="component" value="Unassembled WGS sequence"/>
</dbReference>
<proteinExistence type="predicted"/>
<name>A0A199W1S5_ANACO</name>
<dbReference type="AlphaFoldDB" id="A0A199W1S5"/>
<organism evidence="1 2">
    <name type="scientific">Ananas comosus</name>
    <name type="common">Pineapple</name>
    <name type="synonym">Ananas ananas</name>
    <dbReference type="NCBI Taxonomy" id="4615"/>
    <lineage>
        <taxon>Eukaryota</taxon>
        <taxon>Viridiplantae</taxon>
        <taxon>Streptophyta</taxon>
        <taxon>Embryophyta</taxon>
        <taxon>Tracheophyta</taxon>
        <taxon>Spermatophyta</taxon>
        <taxon>Magnoliopsida</taxon>
        <taxon>Liliopsida</taxon>
        <taxon>Poales</taxon>
        <taxon>Bromeliaceae</taxon>
        <taxon>Bromelioideae</taxon>
        <taxon>Ananas</taxon>
    </lineage>
</organism>
<dbReference type="STRING" id="4615.A0A199W1S5"/>
<evidence type="ECO:0000313" key="1">
    <source>
        <dbReference type="EMBL" id="OAY83206.1"/>
    </source>
</evidence>